<protein>
    <submittedName>
        <fullName evidence="2">Acetylcholine receptor subunit alpha-like</fullName>
    </submittedName>
</protein>
<dbReference type="Proteomes" id="UP000276133">
    <property type="component" value="Unassembled WGS sequence"/>
</dbReference>
<feature type="transmembrane region" description="Helical" evidence="1">
    <location>
        <begin position="69"/>
        <end position="88"/>
    </location>
</feature>
<comment type="caution">
    <text evidence="2">The sequence shown here is derived from an EMBL/GenBank/DDBJ whole genome shotgun (WGS) entry which is preliminary data.</text>
</comment>
<proteinExistence type="predicted"/>
<feature type="transmembrane region" description="Helical" evidence="1">
    <location>
        <begin position="39"/>
        <end position="57"/>
    </location>
</feature>
<dbReference type="Gene3D" id="1.20.58.390">
    <property type="entry name" value="Neurotransmitter-gated ion-channel transmembrane domain"/>
    <property type="match status" value="1"/>
</dbReference>
<dbReference type="GO" id="GO:0006811">
    <property type="term" value="P:monoatomic ion transport"/>
    <property type="evidence" value="ECO:0007669"/>
    <property type="project" value="InterPro"/>
</dbReference>
<accession>A0A3M7QBT7</accession>
<dbReference type="GO" id="GO:0016020">
    <property type="term" value="C:membrane"/>
    <property type="evidence" value="ECO:0007669"/>
    <property type="project" value="InterPro"/>
</dbReference>
<dbReference type="EMBL" id="REGN01006661">
    <property type="protein sequence ID" value="RNA08682.1"/>
    <property type="molecule type" value="Genomic_DNA"/>
</dbReference>
<organism evidence="2 3">
    <name type="scientific">Brachionus plicatilis</name>
    <name type="common">Marine rotifer</name>
    <name type="synonym">Brachionus muelleri</name>
    <dbReference type="NCBI Taxonomy" id="10195"/>
    <lineage>
        <taxon>Eukaryota</taxon>
        <taxon>Metazoa</taxon>
        <taxon>Spiralia</taxon>
        <taxon>Gnathifera</taxon>
        <taxon>Rotifera</taxon>
        <taxon>Eurotatoria</taxon>
        <taxon>Monogononta</taxon>
        <taxon>Pseudotrocha</taxon>
        <taxon>Ploima</taxon>
        <taxon>Brachionidae</taxon>
        <taxon>Brachionus</taxon>
    </lineage>
</organism>
<keyword evidence="1" id="KW-1133">Transmembrane helix</keyword>
<evidence type="ECO:0000313" key="3">
    <source>
        <dbReference type="Proteomes" id="UP000276133"/>
    </source>
</evidence>
<keyword evidence="3" id="KW-1185">Reference proteome</keyword>
<dbReference type="STRING" id="10195.A0A3M7QBT7"/>
<dbReference type="AlphaFoldDB" id="A0A3M7QBT7"/>
<keyword evidence="2" id="KW-0675">Receptor</keyword>
<sequence>MALTKNFNLSTSGLEKKNMNQQVLGVSLEKLIKSFYKIIWGKLLLNISFYFILLIEAEEWQYAAMVVDRLLLIVFSIAFFLGTMGILLKAPSIYDDRKPIANR</sequence>
<evidence type="ECO:0000256" key="1">
    <source>
        <dbReference type="SAM" id="Phobius"/>
    </source>
</evidence>
<name>A0A3M7QBT7_BRAPC</name>
<gene>
    <name evidence="2" type="ORF">BpHYR1_004230</name>
</gene>
<reference evidence="2 3" key="1">
    <citation type="journal article" date="2018" name="Sci. Rep.">
        <title>Genomic signatures of local adaptation to the degree of environmental predictability in rotifers.</title>
        <authorList>
            <person name="Franch-Gras L."/>
            <person name="Hahn C."/>
            <person name="Garcia-Roger E.M."/>
            <person name="Carmona M.J."/>
            <person name="Serra M."/>
            <person name="Gomez A."/>
        </authorList>
    </citation>
    <scope>NUCLEOTIDE SEQUENCE [LARGE SCALE GENOMIC DNA]</scope>
    <source>
        <strain evidence="2">HYR1</strain>
    </source>
</reference>
<keyword evidence="1" id="KW-0472">Membrane</keyword>
<dbReference type="OrthoDB" id="5975154at2759"/>
<dbReference type="InterPro" id="IPR036719">
    <property type="entry name" value="Neuro-gated_channel_TM_sf"/>
</dbReference>
<dbReference type="InterPro" id="IPR038050">
    <property type="entry name" value="Neuro_actylchol_rec"/>
</dbReference>
<keyword evidence="1" id="KW-0812">Transmembrane</keyword>
<dbReference type="SUPFAM" id="SSF90112">
    <property type="entry name" value="Neurotransmitter-gated ion-channel transmembrane pore"/>
    <property type="match status" value="1"/>
</dbReference>
<evidence type="ECO:0000313" key="2">
    <source>
        <dbReference type="EMBL" id="RNA08682.1"/>
    </source>
</evidence>